<evidence type="ECO:0000256" key="1">
    <source>
        <dbReference type="ARBA" id="ARBA00001947"/>
    </source>
</evidence>
<dbReference type="InterPro" id="IPR006330">
    <property type="entry name" value="Ado/ade_deaminase"/>
</dbReference>
<evidence type="ECO:0000256" key="2">
    <source>
        <dbReference type="ARBA" id="ARBA00006676"/>
    </source>
</evidence>
<name>A0ABX2KY49_9PROT</name>
<keyword evidence="4" id="KW-0479">Metal-binding</keyword>
<dbReference type="InterPro" id="IPR032466">
    <property type="entry name" value="Metal_Hydrolase"/>
</dbReference>
<dbReference type="PANTHER" id="PTHR11409">
    <property type="entry name" value="ADENOSINE DEAMINASE"/>
    <property type="match status" value="1"/>
</dbReference>
<accession>A0ABX2KY49</accession>
<dbReference type="RefSeq" id="WP_174438063.1">
    <property type="nucleotide sequence ID" value="NZ_BAABCC010000050.1"/>
</dbReference>
<proteinExistence type="inferred from homology"/>
<dbReference type="Proteomes" id="UP000639419">
    <property type="component" value="Unassembled WGS sequence"/>
</dbReference>
<reference evidence="8 9" key="1">
    <citation type="submission" date="2019-10" db="EMBL/GenBank/DDBJ databases">
        <title>Genome sequence of Azospirillum formosense CC-Nfb-7.</title>
        <authorList>
            <person name="Ambrosini A."/>
            <person name="Sant'Anna F.H."/>
            <person name="Cassan F.D."/>
            <person name="Souza E.M."/>
            <person name="Passaglia L.M.P."/>
        </authorList>
    </citation>
    <scope>NUCLEOTIDE SEQUENCE [LARGE SCALE GENOMIC DNA]</scope>
    <source>
        <strain evidence="8 9">CC-NFb-7</strain>
    </source>
</reference>
<organism evidence="8 9">
    <name type="scientific">Azospirillum formosense</name>
    <dbReference type="NCBI Taxonomy" id="861533"/>
    <lineage>
        <taxon>Bacteria</taxon>
        <taxon>Pseudomonadati</taxon>
        <taxon>Pseudomonadota</taxon>
        <taxon>Alphaproteobacteria</taxon>
        <taxon>Rhodospirillales</taxon>
        <taxon>Azospirillaceae</taxon>
        <taxon>Azospirillum</taxon>
    </lineage>
</organism>
<comment type="cofactor">
    <cofactor evidence="1">
        <name>Zn(2+)</name>
        <dbReference type="ChEBI" id="CHEBI:29105"/>
    </cofactor>
</comment>
<evidence type="ECO:0000313" key="8">
    <source>
        <dbReference type="EMBL" id="NUB18781.1"/>
    </source>
</evidence>
<gene>
    <name evidence="8" type="ORF">GBZ26_06080</name>
</gene>
<keyword evidence="6" id="KW-0862">Zinc</keyword>
<comment type="caution">
    <text evidence="8">The sequence shown here is derived from an EMBL/GenBank/DDBJ whole genome shotgun (WGS) entry which is preliminary data.</text>
</comment>
<evidence type="ECO:0000256" key="5">
    <source>
        <dbReference type="ARBA" id="ARBA00022801"/>
    </source>
</evidence>
<sequence length="826" mass="94888">MELFYREVLRHVDALRIYLSGRLPDFDDDVQRGLFLRGRANDPSRPDHFLKAAKERTVGQYTSLSDLLVGTVGWMRTTFLQEDGHRHYCVPTERFEAWQELLTDVPPLLVVADALRQRRPFGNRLLRLDAEAFLSAVVRPQLRYSSLPTVREPRLDHLIRSLGLDEMHMHLNGGTETELVWLDAMAKPKGFALQFLKSELNSEVIEQLQQDDQMLTHRELLRRLHVARRLRRLLTYAVILPLAGHKPVGFDGFSNRRLTELMACDVPAREFEADWPFPASEHPIESAYGKMKEDVTPLMQEALFLAAILSALETTASDWLVHVSYCYLLLQSQFMRMLVQQRDQYGFDQFQKITINELRELTEKTYESRFHQLDFTERGDLDLLEGRFAPKANRNDTAALLAGIIQGYQRFHGRKFNKPPTLEQLLDDWQPPVDAKRLRLALVGHFVKLKDTWKPGTSELSCRHYTLRQKLRTQWNVLSKLVQRYPNLRRYLVGFDAAANELHAPPEVFAPLFRTIRKSGFNHFSYHAGEDFVHLLSGIRAVYETVKLVGLQCGNRIGHATAVGIEPALWRERMGSVITLTRGQRLDDLVLAHRLLSEVGESGAIVRLGTEIGRLSREIYGSAEPPDLLYEAWEMRRLDPLVAFGLSGSRLTALDQTIEAEFAEVEEARKNWKAFDLFTRYHGAGGHSDVVRCSEEKIAVDCEAMDEPLNSEQMRLLQDCVLKKINTRGIVLETLPTSNIRISVYRTYAEHHVFRWMGLKGRGERMNVCVGSDDPGIFATNLRNEYAHLLRELDRQCASIGRDSLEELRSLIESGKIWRFQSNMST</sequence>
<feature type="domain" description="Adenosine deaminase" evidence="7">
    <location>
        <begin position="721"/>
        <end position="792"/>
    </location>
</feature>
<comment type="similarity">
    <text evidence="2">Belongs to the metallo-dependent hydrolases superfamily. Adenosine and AMP deaminases family.</text>
</comment>
<evidence type="ECO:0000256" key="3">
    <source>
        <dbReference type="ARBA" id="ARBA00012784"/>
    </source>
</evidence>
<dbReference type="InterPro" id="IPR001365">
    <property type="entry name" value="A_deaminase_dom"/>
</dbReference>
<dbReference type="Gene3D" id="3.20.20.140">
    <property type="entry name" value="Metal-dependent hydrolases"/>
    <property type="match status" value="2"/>
</dbReference>
<dbReference type="Pfam" id="PF00962">
    <property type="entry name" value="A_deaminase"/>
    <property type="match status" value="1"/>
</dbReference>
<protein>
    <recommendedName>
        <fullName evidence="3">adenosine deaminase</fullName>
        <ecNumber evidence="3">3.5.4.4</ecNumber>
    </recommendedName>
</protein>
<dbReference type="SUPFAM" id="SSF51556">
    <property type="entry name" value="Metallo-dependent hydrolases"/>
    <property type="match status" value="1"/>
</dbReference>
<dbReference type="EMBL" id="WHOR01000027">
    <property type="protein sequence ID" value="NUB18781.1"/>
    <property type="molecule type" value="Genomic_DNA"/>
</dbReference>
<dbReference type="PANTHER" id="PTHR11409:SF43">
    <property type="entry name" value="ADENOSINE DEAMINASE"/>
    <property type="match status" value="1"/>
</dbReference>
<evidence type="ECO:0000259" key="7">
    <source>
        <dbReference type="Pfam" id="PF00962"/>
    </source>
</evidence>
<evidence type="ECO:0000256" key="4">
    <source>
        <dbReference type="ARBA" id="ARBA00022723"/>
    </source>
</evidence>
<dbReference type="EC" id="3.5.4.4" evidence="3"/>
<evidence type="ECO:0000256" key="6">
    <source>
        <dbReference type="ARBA" id="ARBA00022833"/>
    </source>
</evidence>
<evidence type="ECO:0000313" key="9">
    <source>
        <dbReference type="Proteomes" id="UP000639419"/>
    </source>
</evidence>
<keyword evidence="5" id="KW-0378">Hydrolase</keyword>
<keyword evidence="9" id="KW-1185">Reference proteome</keyword>